<dbReference type="AlphaFoldDB" id="A0A0D2JXT4"/>
<accession>A0A0D2JXT4</accession>
<evidence type="ECO:0000313" key="2">
    <source>
        <dbReference type="Proteomes" id="UP000032233"/>
    </source>
</evidence>
<keyword evidence="2" id="KW-1185">Reference proteome</keyword>
<comment type="caution">
    <text evidence="1">The sequence shown here is derived from an EMBL/GenBank/DDBJ whole genome shotgun (WGS) entry which is preliminary data.</text>
</comment>
<dbReference type="EMBL" id="AZAC01000011">
    <property type="protein sequence ID" value="KIX14380.1"/>
    <property type="molecule type" value="Genomic_DNA"/>
</dbReference>
<dbReference type="Proteomes" id="UP000032233">
    <property type="component" value="Unassembled WGS sequence"/>
</dbReference>
<organism evidence="1 2">
    <name type="scientific">Dethiosulfatarculus sandiegensis</name>
    <dbReference type="NCBI Taxonomy" id="1429043"/>
    <lineage>
        <taxon>Bacteria</taxon>
        <taxon>Pseudomonadati</taxon>
        <taxon>Thermodesulfobacteriota</taxon>
        <taxon>Desulfarculia</taxon>
        <taxon>Desulfarculales</taxon>
        <taxon>Desulfarculaceae</taxon>
        <taxon>Dethiosulfatarculus</taxon>
    </lineage>
</organism>
<evidence type="ECO:0000313" key="1">
    <source>
        <dbReference type="EMBL" id="KIX14380.1"/>
    </source>
</evidence>
<sequence length="193" mass="21043">MNVGGINQAAGYMAVRQPLTVRSGTTESPQTAQSRAEAGKVDLKSIGLYSEHGLDAGGKGYLPRADLEMAFDRVKGIVKCALDQLFMQAGIDVAKPMKIRADRTGALKVVSNHPQKQEIEKLLAENPDLNNPYNAMSGLANLLRMGDLHEEFDRIYAEHPERATAMIQRIQYITKDSVFTVGYGADGLETGFS</sequence>
<gene>
    <name evidence="1" type="ORF">X474_09270</name>
</gene>
<proteinExistence type="predicted"/>
<protein>
    <submittedName>
        <fullName evidence="1">Uncharacterized protein</fullName>
    </submittedName>
</protein>
<name>A0A0D2JXT4_9BACT</name>
<dbReference type="InParanoid" id="A0A0D2JXT4"/>
<reference evidence="1 2" key="1">
    <citation type="submission" date="2013-11" db="EMBL/GenBank/DDBJ databases">
        <title>Metagenomic analysis of a methanogenic consortium involved in long chain n-alkane degradation.</title>
        <authorList>
            <person name="Davidova I.A."/>
            <person name="Callaghan A.V."/>
            <person name="Wawrik B."/>
            <person name="Pruitt S."/>
            <person name="Marks C."/>
            <person name="Duncan K.E."/>
            <person name="Suflita J.M."/>
        </authorList>
    </citation>
    <scope>NUCLEOTIDE SEQUENCE [LARGE SCALE GENOMIC DNA]</scope>
    <source>
        <strain evidence="1 2">SPR</strain>
    </source>
</reference>